<protein>
    <recommendedName>
        <fullName evidence="4">Tyr recombinase domain-containing protein</fullName>
    </recommendedName>
</protein>
<name>J9A2Q8_9PROT</name>
<dbReference type="Pfam" id="PF20172">
    <property type="entry name" value="DUF6538"/>
    <property type="match status" value="1"/>
</dbReference>
<gene>
    <name evidence="5" type="ORF">IMCC14465_16180</name>
</gene>
<evidence type="ECO:0000256" key="3">
    <source>
        <dbReference type="ARBA" id="ARBA00023172"/>
    </source>
</evidence>
<evidence type="ECO:0000259" key="4">
    <source>
        <dbReference type="PROSITE" id="PS51898"/>
    </source>
</evidence>
<dbReference type="PANTHER" id="PTHR30349">
    <property type="entry name" value="PHAGE INTEGRASE-RELATED"/>
    <property type="match status" value="1"/>
</dbReference>
<dbReference type="OrthoDB" id="9784724at2"/>
<dbReference type="PATRIC" id="fig|1220535.3.peg.1610"/>
<dbReference type="Proteomes" id="UP000004836">
    <property type="component" value="Unassembled WGS sequence"/>
</dbReference>
<reference evidence="5 6" key="1">
    <citation type="journal article" date="2012" name="J. Bacteriol.">
        <title>Genome Sequence of Strain IMCC14465, Isolated from the East Sea, Belonging to the PS1 Clade of Alphaproteobacteria.</title>
        <authorList>
            <person name="Yang S.J."/>
            <person name="Kang I."/>
            <person name="Cho J.C."/>
        </authorList>
    </citation>
    <scope>NUCLEOTIDE SEQUENCE [LARGE SCALE GENOMIC DNA]</scope>
    <source>
        <strain evidence="5 6">IMCC14465</strain>
    </source>
</reference>
<dbReference type="InterPro" id="IPR010998">
    <property type="entry name" value="Integrase_recombinase_N"/>
</dbReference>
<feature type="domain" description="Tyr recombinase" evidence="4">
    <location>
        <begin position="189"/>
        <end position="370"/>
    </location>
</feature>
<dbReference type="InterPro" id="IPR011010">
    <property type="entry name" value="DNA_brk_join_enz"/>
</dbReference>
<dbReference type="GO" id="GO:0006310">
    <property type="term" value="P:DNA recombination"/>
    <property type="evidence" value="ECO:0007669"/>
    <property type="project" value="UniProtKB-KW"/>
</dbReference>
<keyword evidence="3" id="KW-0233">DNA recombination</keyword>
<dbReference type="PROSITE" id="PS51898">
    <property type="entry name" value="TYR_RECOMBINASE"/>
    <property type="match status" value="1"/>
</dbReference>
<dbReference type="InterPro" id="IPR050090">
    <property type="entry name" value="Tyrosine_recombinase_XerCD"/>
</dbReference>
<dbReference type="EMBL" id="ALYF01000007">
    <property type="protein sequence ID" value="EJW20590.1"/>
    <property type="molecule type" value="Genomic_DNA"/>
</dbReference>
<keyword evidence="1" id="KW-0229">DNA integration</keyword>
<dbReference type="PANTHER" id="PTHR30349:SF88">
    <property type="entry name" value="BLL1584 PROTEIN"/>
    <property type="match status" value="1"/>
</dbReference>
<dbReference type="Gene3D" id="1.10.443.10">
    <property type="entry name" value="Intergrase catalytic core"/>
    <property type="match status" value="1"/>
</dbReference>
<dbReference type="Gene3D" id="1.10.150.130">
    <property type="match status" value="1"/>
</dbReference>
<evidence type="ECO:0000313" key="6">
    <source>
        <dbReference type="Proteomes" id="UP000004836"/>
    </source>
</evidence>
<comment type="caution">
    <text evidence="5">The sequence shown here is derived from an EMBL/GenBank/DDBJ whole genome shotgun (WGS) entry which is preliminary data.</text>
</comment>
<dbReference type="eggNOG" id="COG0582">
    <property type="taxonomic scope" value="Bacteria"/>
</dbReference>
<dbReference type="SUPFAM" id="SSF56349">
    <property type="entry name" value="DNA breaking-rejoining enzymes"/>
    <property type="match status" value="1"/>
</dbReference>
<sequence>MVDQLPSYLFTKRDVYYYSRRIPPKMWAIYGKKRLVISLGTKSFNQGLSLSHALTLKLDKLWGEDKPIPSSLDVLVAKIEPRKREPRLSEARDSYLAIRGVGKPKTFEQAAMRNIEAVIGFIGDLKLTHFTTLEAVKVRDALLSRGLTVLSVRRMFATINAVFHFAIGEYGLDMKNPFALVHMPQSTRKKRLPIPIESIREIQNACFEIDDDLRWLVALISDTGMRLSEAAGLARNDIRLNYEVPHINLKSHPWRRLKTQQSERQIPLVGAAQWSAQRIVVKTEGEWCFPRYTNAENCNGNSASAALNKWLKANFCNDAVVHGFRHAFRDRLRAVNCPTEMIDQLGGWSILNVGGRYGQGYDLRSQKVFMDSITIDM</sequence>
<dbReference type="GO" id="GO:0003677">
    <property type="term" value="F:DNA binding"/>
    <property type="evidence" value="ECO:0007669"/>
    <property type="project" value="UniProtKB-KW"/>
</dbReference>
<evidence type="ECO:0000256" key="2">
    <source>
        <dbReference type="ARBA" id="ARBA00023125"/>
    </source>
</evidence>
<dbReference type="GO" id="GO:0015074">
    <property type="term" value="P:DNA integration"/>
    <property type="evidence" value="ECO:0007669"/>
    <property type="project" value="UniProtKB-KW"/>
</dbReference>
<dbReference type="AlphaFoldDB" id="J9A2Q8"/>
<dbReference type="InterPro" id="IPR046668">
    <property type="entry name" value="DUF6538"/>
</dbReference>
<accession>J9A2Q8</accession>
<dbReference type="InterPro" id="IPR013762">
    <property type="entry name" value="Integrase-like_cat_sf"/>
</dbReference>
<evidence type="ECO:0000256" key="1">
    <source>
        <dbReference type="ARBA" id="ARBA00022908"/>
    </source>
</evidence>
<proteinExistence type="predicted"/>
<dbReference type="Pfam" id="PF00589">
    <property type="entry name" value="Phage_integrase"/>
    <property type="match status" value="1"/>
</dbReference>
<evidence type="ECO:0000313" key="5">
    <source>
        <dbReference type="EMBL" id="EJW20590.1"/>
    </source>
</evidence>
<dbReference type="InterPro" id="IPR002104">
    <property type="entry name" value="Integrase_catalytic"/>
</dbReference>
<dbReference type="STRING" id="1220535.IMCC14465_16180"/>
<organism evidence="5 6">
    <name type="scientific">alpha proteobacterium IMCC14465</name>
    <dbReference type="NCBI Taxonomy" id="1220535"/>
    <lineage>
        <taxon>Bacteria</taxon>
        <taxon>Pseudomonadati</taxon>
        <taxon>Pseudomonadota</taxon>
        <taxon>Alphaproteobacteria</taxon>
        <taxon>PS1 clade</taxon>
    </lineage>
</organism>
<keyword evidence="6" id="KW-1185">Reference proteome</keyword>
<keyword evidence="2" id="KW-0238">DNA-binding</keyword>